<dbReference type="Proteomes" id="UP000253790">
    <property type="component" value="Chromosome"/>
</dbReference>
<evidence type="ECO:0000313" key="2">
    <source>
        <dbReference type="EMBL" id="AXH96986.1"/>
    </source>
</evidence>
<dbReference type="RefSeq" id="WP_114928960.1">
    <property type="nucleotide sequence ID" value="NZ_CP031229.1"/>
</dbReference>
<gene>
    <name evidence="2" type="ORF">DV701_13420</name>
</gene>
<sequence>MTMMLTPYLAEETAYRREQLVRAWGRQVTAGTPRSGRGARPGSRRATVPAAAGGTAVPVR</sequence>
<dbReference type="EMBL" id="CP031229">
    <property type="protein sequence ID" value="AXH96986.1"/>
    <property type="molecule type" value="Genomic_DNA"/>
</dbReference>
<proteinExistence type="predicted"/>
<accession>A0A345NPM8</accession>
<feature type="compositionally biased region" description="Low complexity" evidence="1">
    <location>
        <begin position="29"/>
        <end position="60"/>
    </location>
</feature>
<dbReference type="AlphaFoldDB" id="A0A345NPM8"/>
<dbReference type="KEGG" id="orn:DV701_13420"/>
<evidence type="ECO:0000256" key="1">
    <source>
        <dbReference type="SAM" id="MobiDB-lite"/>
    </source>
</evidence>
<protein>
    <submittedName>
        <fullName evidence="2">Uncharacterized protein</fullName>
    </submittedName>
</protein>
<keyword evidence="3" id="KW-1185">Reference proteome</keyword>
<reference evidence="2 3" key="1">
    <citation type="submission" date="2018-07" db="EMBL/GenBank/DDBJ databases">
        <title>Complete genome sequencing of Ornithinimicrobium sp. AMA3305.</title>
        <authorList>
            <person name="Bae J.-W."/>
        </authorList>
    </citation>
    <scope>NUCLEOTIDE SEQUENCE [LARGE SCALE GENOMIC DNA]</scope>
    <source>
        <strain evidence="2 3">AMA3305</strain>
    </source>
</reference>
<name>A0A345NPM8_9MICO</name>
<evidence type="ECO:0000313" key="3">
    <source>
        <dbReference type="Proteomes" id="UP000253790"/>
    </source>
</evidence>
<feature type="region of interest" description="Disordered" evidence="1">
    <location>
        <begin position="26"/>
        <end position="60"/>
    </location>
</feature>
<organism evidence="2 3">
    <name type="scientific">Ornithinimicrobium avium</name>
    <dbReference type="NCBI Taxonomy" id="2283195"/>
    <lineage>
        <taxon>Bacteria</taxon>
        <taxon>Bacillati</taxon>
        <taxon>Actinomycetota</taxon>
        <taxon>Actinomycetes</taxon>
        <taxon>Micrococcales</taxon>
        <taxon>Ornithinimicrobiaceae</taxon>
        <taxon>Ornithinimicrobium</taxon>
    </lineage>
</organism>